<accession>A0AAE1CFP2</accession>
<organism evidence="2 3">
    <name type="scientific">Podospora appendiculata</name>
    <dbReference type="NCBI Taxonomy" id="314037"/>
    <lineage>
        <taxon>Eukaryota</taxon>
        <taxon>Fungi</taxon>
        <taxon>Dikarya</taxon>
        <taxon>Ascomycota</taxon>
        <taxon>Pezizomycotina</taxon>
        <taxon>Sordariomycetes</taxon>
        <taxon>Sordariomycetidae</taxon>
        <taxon>Sordariales</taxon>
        <taxon>Podosporaceae</taxon>
        <taxon>Podospora</taxon>
    </lineage>
</organism>
<dbReference type="AlphaFoldDB" id="A0AAE1CFP2"/>
<gene>
    <name evidence="2" type="ORF">B0T22DRAFT_17811</name>
</gene>
<evidence type="ECO:0000256" key="1">
    <source>
        <dbReference type="SAM" id="SignalP"/>
    </source>
</evidence>
<proteinExistence type="predicted"/>
<keyword evidence="1" id="KW-0732">Signal</keyword>
<dbReference type="Proteomes" id="UP001270362">
    <property type="component" value="Unassembled WGS sequence"/>
</dbReference>
<protein>
    <recommendedName>
        <fullName evidence="4">Secreted protein</fullName>
    </recommendedName>
</protein>
<reference evidence="2" key="2">
    <citation type="submission" date="2023-06" db="EMBL/GenBank/DDBJ databases">
        <authorList>
            <consortium name="Lawrence Berkeley National Laboratory"/>
            <person name="Haridas S."/>
            <person name="Hensen N."/>
            <person name="Bonometti L."/>
            <person name="Westerberg I."/>
            <person name="Brannstrom I.O."/>
            <person name="Guillou S."/>
            <person name="Cros-Aarteil S."/>
            <person name="Calhoun S."/>
            <person name="Kuo A."/>
            <person name="Mondo S."/>
            <person name="Pangilinan J."/>
            <person name="Riley R."/>
            <person name="Labutti K."/>
            <person name="Andreopoulos B."/>
            <person name="Lipzen A."/>
            <person name="Chen C."/>
            <person name="Yanf M."/>
            <person name="Daum C."/>
            <person name="Ng V."/>
            <person name="Clum A."/>
            <person name="Steindorff A."/>
            <person name="Ohm R."/>
            <person name="Martin F."/>
            <person name="Silar P."/>
            <person name="Natvig D."/>
            <person name="Lalanne C."/>
            <person name="Gautier V."/>
            <person name="Ament-Velasquez S.L."/>
            <person name="Kruys A."/>
            <person name="Hutchinson M.I."/>
            <person name="Powell A.J."/>
            <person name="Barry K."/>
            <person name="Miller A.N."/>
            <person name="Grigoriev I.V."/>
            <person name="Debuchy R."/>
            <person name="Gladieux P."/>
            <person name="Thoren M.H."/>
            <person name="Johannesson H."/>
        </authorList>
    </citation>
    <scope>NUCLEOTIDE SEQUENCE</scope>
    <source>
        <strain evidence="2">CBS 314.62</strain>
    </source>
</reference>
<evidence type="ECO:0000313" key="2">
    <source>
        <dbReference type="EMBL" id="KAK3692574.1"/>
    </source>
</evidence>
<name>A0AAE1CFP2_9PEZI</name>
<keyword evidence="3" id="KW-1185">Reference proteome</keyword>
<dbReference type="EMBL" id="JAULSO010000001">
    <property type="protein sequence ID" value="KAK3692574.1"/>
    <property type="molecule type" value="Genomic_DNA"/>
</dbReference>
<evidence type="ECO:0008006" key="4">
    <source>
        <dbReference type="Google" id="ProtNLM"/>
    </source>
</evidence>
<reference evidence="2" key="1">
    <citation type="journal article" date="2023" name="Mol. Phylogenet. Evol.">
        <title>Genome-scale phylogeny and comparative genomics of the fungal order Sordariales.</title>
        <authorList>
            <person name="Hensen N."/>
            <person name="Bonometti L."/>
            <person name="Westerberg I."/>
            <person name="Brannstrom I.O."/>
            <person name="Guillou S."/>
            <person name="Cros-Aarteil S."/>
            <person name="Calhoun S."/>
            <person name="Haridas S."/>
            <person name="Kuo A."/>
            <person name="Mondo S."/>
            <person name="Pangilinan J."/>
            <person name="Riley R."/>
            <person name="LaButti K."/>
            <person name="Andreopoulos B."/>
            <person name="Lipzen A."/>
            <person name="Chen C."/>
            <person name="Yan M."/>
            <person name="Daum C."/>
            <person name="Ng V."/>
            <person name="Clum A."/>
            <person name="Steindorff A."/>
            <person name="Ohm R.A."/>
            <person name="Martin F."/>
            <person name="Silar P."/>
            <person name="Natvig D.O."/>
            <person name="Lalanne C."/>
            <person name="Gautier V."/>
            <person name="Ament-Velasquez S.L."/>
            <person name="Kruys A."/>
            <person name="Hutchinson M.I."/>
            <person name="Powell A.J."/>
            <person name="Barry K."/>
            <person name="Miller A.N."/>
            <person name="Grigoriev I.V."/>
            <person name="Debuchy R."/>
            <person name="Gladieux P."/>
            <person name="Hiltunen Thoren M."/>
            <person name="Johannesson H."/>
        </authorList>
    </citation>
    <scope>NUCLEOTIDE SEQUENCE</scope>
    <source>
        <strain evidence="2">CBS 314.62</strain>
    </source>
</reference>
<feature type="chain" id="PRO_5042248172" description="Secreted protein" evidence="1">
    <location>
        <begin position="28"/>
        <end position="118"/>
    </location>
</feature>
<comment type="caution">
    <text evidence="2">The sequence shown here is derived from an EMBL/GenBank/DDBJ whole genome shotgun (WGS) entry which is preliminary data.</text>
</comment>
<sequence length="118" mass="13227">MTSSSMQPTLFFFLLSVCDLFSHTLTALTPPFRPSCSLNWRESSPTQWGYGWGTKVQVGKVLDLPGTVVKRQERPRGCTPPACPPDQIRSWISDRRHPPACRAPSLASRFLAGKKLPW</sequence>
<evidence type="ECO:0000313" key="3">
    <source>
        <dbReference type="Proteomes" id="UP001270362"/>
    </source>
</evidence>
<feature type="signal peptide" evidence="1">
    <location>
        <begin position="1"/>
        <end position="27"/>
    </location>
</feature>